<gene>
    <name evidence="2" type="ORF">PHJA_001330400</name>
</gene>
<proteinExistence type="predicted"/>
<dbReference type="InterPro" id="IPR059083">
    <property type="entry name" value="At5g19230_dom"/>
</dbReference>
<organism evidence="2 3">
    <name type="scientific">Phtheirospermum japonicum</name>
    <dbReference type="NCBI Taxonomy" id="374723"/>
    <lineage>
        <taxon>Eukaryota</taxon>
        <taxon>Viridiplantae</taxon>
        <taxon>Streptophyta</taxon>
        <taxon>Embryophyta</taxon>
        <taxon>Tracheophyta</taxon>
        <taxon>Spermatophyta</taxon>
        <taxon>Magnoliopsida</taxon>
        <taxon>eudicotyledons</taxon>
        <taxon>Gunneridae</taxon>
        <taxon>Pentapetalae</taxon>
        <taxon>asterids</taxon>
        <taxon>lamiids</taxon>
        <taxon>Lamiales</taxon>
        <taxon>Orobanchaceae</taxon>
        <taxon>Orobanchaceae incertae sedis</taxon>
        <taxon>Phtheirospermum</taxon>
    </lineage>
</organism>
<dbReference type="PANTHER" id="PTHR33976:SF2">
    <property type="entry name" value="GLYCOPROTEIN MEMBRANE GPI-ANCHORED"/>
    <property type="match status" value="1"/>
</dbReference>
<evidence type="ECO:0000313" key="2">
    <source>
        <dbReference type="EMBL" id="GFP91864.1"/>
    </source>
</evidence>
<sequence>MNNFRQSSNAPHLIKHDKADCVADRIADQLYDQHCTSNTVPPTQSRLVSNYPTFKGNSRGVNTTRDRIILPICAPLRRDSIVEKLHTVMKITVSE</sequence>
<dbReference type="OrthoDB" id="753138at2759"/>
<dbReference type="Proteomes" id="UP000653305">
    <property type="component" value="Unassembled WGS sequence"/>
</dbReference>
<comment type="caution">
    <text evidence="2">The sequence shown here is derived from an EMBL/GenBank/DDBJ whole genome shotgun (WGS) entry which is preliminary data.</text>
</comment>
<evidence type="ECO:0000313" key="3">
    <source>
        <dbReference type="Proteomes" id="UP000653305"/>
    </source>
</evidence>
<name>A0A830C6E6_9LAMI</name>
<dbReference type="EMBL" id="BMAC01000258">
    <property type="protein sequence ID" value="GFP91864.1"/>
    <property type="molecule type" value="Genomic_DNA"/>
</dbReference>
<feature type="domain" description="Uncharacterized GPI-anchored protein At5g19230-like" evidence="1">
    <location>
        <begin position="1"/>
        <end position="84"/>
    </location>
</feature>
<dbReference type="PANTHER" id="PTHR33976">
    <property type="entry name" value="OS07G0645000 PROTEIN"/>
    <property type="match status" value="1"/>
</dbReference>
<protein>
    <submittedName>
        <fullName evidence="2">Uncharacterized GPI-anchored protein at5g19240</fullName>
    </submittedName>
</protein>
<evidence type="ECO:0000259" key="1">
    <source>
        <dbReference type="Pfam" id="PF25884"/>
    </source>
</evidence>
<keyword evidence="3" id="KW-1185">Reference proteome</keyword>
<reference evidence="2" key="1">
    <citation type="submission" date="2020-07" db="EMBL/GenBank/DDBJ databases">
        <title>Ethylene signaling mediates host invasion by parasitic plants.</title>
        <authorList>
            <person name="Yoshida S."/>
        </authorList>
    </citation>
    <scope>NUCLEOTIDE SEQUENCE</scope>
    <source>
        <strain evidence="2">Okayama</strain>
    </source>
</reference>
<dbReference type="Pfam" id="PF25884">
    <property type="entry name" value="At5g19230"/>
    <property type="match status" value="1"/>
</dbReference>
<dbReference type="InterPro" id="IPR045285">
    <property type="entry name" value="At5g19230-like"/>
</dbReference>
<accession>A0A830C6E6</accession>
<dbReference type="AlphaFoldDB" id="A0A830C6E6"/>